<name>A0A8T7M9C5_9CHLR</name>
<feature type="transmembrane region" description="Helical" evidence="1">
    <location>
        <begin position="61"/>
        <end position="87"/>
    </location>
</feature>
<feature type="transmembrane region" description="Helical" evidence="1">
    <location>
        <begin position="34"/>
        <end position="54"/>
    </location>
</feature>
<evidence type="ECO:0000313" key="4">
    <source>
        <dbReference type="Proteomes" id="UP000521676"/>
    </source>
</evidence>
<keyword evidence="1" id="KW-0472">Membrane</keyword>
<keyword evidence="1" id="KW-1133">Transmembrane helix</keyword>
<reference evidence="3" key="2">
    <citation type="journal article" date="2024" name="Nature">
        <title>Anoxygenic phototroph of the Chloroflexota uses a type I reaction centre.</title>
        <authorList>
            <person name="Tsuji J.M."/>
            <person name="Shaw N.A."/>
            <person name="Nagashima S."/>
            <person name="Venkiteswaran J.J."/>
            <person name="Schiff S.L."/>
            <person name="Watanabe T."/>
            <person name="Fukui M."/>
            <person name="Hanada S."/>
            <person name="Tank M."/>
            <person name="Neufeld J.D."/>
        </authorList>
    </citation>
    <scope>NUCLEOTIDE SEQUENCE</scope>
    <source>
        <strain evidence="3">L227-S17</strain>
    </source>
</reference>
<organism evidence="2 4">
    <name type="scientific">Candidatus Chlorohelix allophototropha</name>
    <dbReference type="NCBI Taxonomy" id="3003348"/>
    <lineage>
        <taxon>Bacteria</taxon>
        <taxon>Bacillati</taxon>
        <taxon>Chloroflexota</taxon>
        <taxon>Chloroflexia</taxon>
        <taxon>Candidatus Chloroheliales</taxon>
        <taxon>Candidatus Chloroheliaceae</taxon>
        <taxon>Candidatus Chlorohelix</taxon>
    </lineage>
</organism>
<evidence type="ECO:0000256" key="1">
    <source>
        <dbReference type="SAM" id="Phobius"/>
    </source>
</evidence>
<evidence type="ECO:0000313" key="5">
    <source>
        <dbReference type="Proteomes" id="UP001431572"/>
    </source>
</evidence>
<dbReference type="Proteomes" id="UP000521676">
    <property type="component" value="Unassembled WGS sequence"/>
</dbReference>
<accession>A0A8T7M9C5</accession>
<reference evidence="2 4" key="1">
    <citation type="submission" date="2020-06" db="EMBL/GenBank/DDBJ databases">
        <title>Anoxygenic phototrophic Chloroflexota member uses a Type I reaction center.</title>
        <authorList>
            <person name="Tsuji J.M."/>
            <person name="Shaw N.A."/>
            <person name="Nagashima S."/>
            <person name="Venkiteswaran J."/>
            <person name="Schiff S.L."/>
            <person name="Hanada S."/>
            <person name="Tank M."/>
            <person name="Neufeld J.D."/>
        </authorList>
    </citation>
    <scope>NUCLEOTIDE SEQUENCE [LARGE SCALE GENOMIC DNA]</scope>
    <source>
        <strain evidence="2">L227-S17</strain>
    </source>
</reference>
<sequence length="135" mass="14690">MRKFGIASLILLVAGTVAIWIETSNSSPYEGEAFYGKLLIGVAIIIGITILSIIKISPKKPVLAGVIAIMLSSFGILLWAIALILIIINHNFRDIPHRFLFFTSAIALFIGGILSFREGLQEKAAIEPKQENAPE</sequence>
<evidence type="ECO:0000313" key="3">
    <source>
        <dbReference type="EMBL" id="WJW68594.1"/>
    </source>
</evidence>
<keyword evidence="1" id="KW-0812">Transmembrane</keyword>
<dbReference type="RefSeq" id="WP_341470499.1">
    <property type="nucleotide sequence ID" value="NZ_CP128400.1"/>
</dbReference>
<keyword evidence="5" id="KW-1185">Reference proteome</keyword>
<dbReference type="Proteomes" id="UP001431572">
    <property type="component" value="Chromosome 2"/>
</dbReference>
<protein>
    <submittedName>
        <fullName evidence="2">Uncharacterized protein</fullName>
    </submittedName>
</protein>
<gene>
    <name evidence="2" type="ORF">HXX08_22620</name>
    <name evidence="3" type="ORF">OZ401_004208</name>
</gene>
<dbReference type="EMBL" id="CP128400">
    <property type="protein sequence ID" value="WJW68594.1"/>
    <property type="molecule type" value="Genomic_DNA"/>
</dbReference>
<proteinExistence type="predicted"/>
<evidence type="ECO:0000313" key="2">
    <source>
        <dbReference type="EMBL" id="NWJ48664.1"/>
    </source>
</evidence>
<feature type="transmembrane region" description="Helical" evidence="1">
    <location>
        <begin position="99"/>
        <end position="116"/>
    </location>
</feature>
<dbReference type="EMBL" id="JACATZ010000003">
    <property type="protein sequence ID" value="NWJ48664.1"/>
    <property type="molecule type" value="Genomic_DNA"/>
</dbReference>
<dbReference type="AlphaFoldDB" id="A0A8T7M9C5"/>